<organism evidence="2 3">
    <name type="scientific">Sphingomonas oligophenolica</name>
    <dbReference type="NCBI Taxonomy" id="301154"/>
    <lineage>
        <taxon>Bacteria</taxon>
        <taxon>Pseudomonadati</taxon>
        <taxon>Pseudomonadota</taxon>
        <taxon>Alphaproteobacteria</taxon>
        <taxon>Sphingomonadales</taxon>
        <taxon>Sphingomonadaceae</taxon>
        <taxon>Sphingomonas</taxon>
    </lineage>
</organism>
<accession>A0ABU9Y875</accession>
<dbReference type="EMBL" id="JBDIME010000022">
    <property type="protein sequence ID" value="MEN2792000.1"/>
    <property type="molecule type" value="Genomic_DNA"/>
</dbReference>
<proteinExistence type="predicted"/>
<dbReference type="RefSeq" id="WP_343889816.1">
    <property type="nucleotide sequence ID" value="NZ_BAAAEH010000024.1"/>
</dbReference>
<feature type="signal peptide" evidence="1">
    <location>
        <begin position="1"/>
        <end position="18"/>
    </location>
</feature>
<gene>
    <name evidence="2" type="ORF">ABC974_20395</name>
</gene>
<feature type="chain" id="PRO_5047025111" evidence="1">
    <location>
        <begin position="19"/>
        <end position="293"/>
    </location>
</feature>
<keyword evidence="2" id="KW-0378">Hydrolase</keyword>
<dbReference type="Proteomes" id="UP001419910">
    <property type="component" value="Unassembled WGS sequence"/>
</dbReference>
<evidence type="ECO:0000313" key="3">
    <source>
        <dbReference type="Proteomes" id="UP001419910"/>
    </source>
</evidence>
<evidence type="ECO:0000256" key="1">
    <source>
        <dbReference type="SAM" id="SignalP"/>
    </source>
</evidence>
<keyword evidence="1" id="KW-0732">Signal</keyword>
<protein>
    <submittedName>
        <fullName evidence="2">Glycoside hydrolase</fullName>
    </submittedName>
</protein>
<comment type="caution">
    <text evidence="2">The sequence shown here is derived from an EMBL/GenBank/DDBJ whole genome shotgun (WGS) entry which is preliminary data.</text>
</comment>
<sequence length="293" mass="32173">MAAAGAIALPLLFLLALGGPTGGSPGVASPPAGLADPFYARYVDANGIPILSSAKVPDQALLAARAIVEGMLAYRPDLARTLVAWHYRVAVMAPDESTTDLPEQRTWKKPARDDPRLTYCERKHYDERIGRLSDRDYWNARARGMAGRLTSGAVEDLLGERSSRYYGETIFLHEFSHDVLDAIQAVDPRLYAEVDHAYASALKAGRWKREYASTSIGEYWAEGSQFWFNSNRIAIFDGRRILSDADLKAYDPALYAALGKAYGPTHHIAADPFYLSDARIPPGPLPANTAEQC</sequence>
<dbReference type="GO" id="GO:0016787">
    <property type="term" value="F:hydrolase activity"/>
    <property type="evidence" value="ECO:0007669"/>
    <property type="project" value="UniProtKB-KW"/>
</dbReference>
<evidence type="ECO:0000313" key="2">
    <source>
        <dbReference type="EMBL" id="MEN2792000.1"/>
    </source>
</evidence>
<reference evidence="2 3" key="1">
    <citation type="submission" date="2024-05" db="EMBL/GenBank/DDBJ databases">
        <authorList>
            <person name="Liu Q."/>
            <person name="Xin Y.-H."/>
        </authorList>
    </citation>
    <scope>NUCLEOTIDE SEQUENCE [LARGE SCALE GENOMIC DNA]</scope>
    <source>
        <strain evidence="2 3">CGMCC 1.10181</strain>
    </source>
</reference>
<name>A0ABU9Y875_9SPHN</name>
<keyword evidence="3" id="KW-1185">Reference proteome</keyword>